<evidence type="ECO:0000313" key="16">
    <source>
        <dbReference type="EMBL" id="ROT77454.1"/>
    </source>
</evidence>
<evidence type="ECO:0000256" key="7">
    <source>
        <dbReference type="ARBA" id="ARBA00022825"/>
    </source>
</evidence>
<dbReference type="InterPro" id="IPR002172">
    <property type="entry name" value="LDrepeatLR_classA_rpt"/>
</dbReference>
<gene>
    <name evidence="16" type="ORF">C7M84_003901</name>
</gene>
<dbReference type="PRINTS" id="PR00258">
    <property type="entry name" value="SPERACTRCPTR"/>
</dbReference>
<dbReference type="OrthoDB" id="6338524at2759"/>
<evidence type="ECO:0000256" key="9">
    <source>
        <dbReference type="ARBA" id="ARBA00023136"/>
    </source>
</evidence>
<dbReference type="InterPro" id="IPR043504">
    <property type="entry name" value="Peptidase_S1_PA_chymotrypsin"/>
</dbReference>
<dbReference type="Gene3D" id="4.10.400.10">
    <property type="entry name" value="Low-density Lipoprotein Receptor"/>
    <property type="match status" value="1"/>
</dbReference>
<dbReference type="SMART" id="SM00192">
    <property type="entry name" value="LDLa"/>
    <property type="match status" value="1"/>
</dbReference>
<dbReference type="CDD" id="cd00190">
    <property type="entry name" value="Tryp_SPc"/>
    <property type="match status" value="1"/>
</dbReference>
<dbReference type="InterPro" id="IPR036772">
    <property type="entry name" value="SRCR-like_dom_sf"/>
</dbReference>
<dbReference type="PANTHER" id="PTHR24252">
    <property type="entry name" value="ACROSIN-RELATED"/>
    <property type="match status" value="1"/>
</dbReference>
<dbReference type="InterPro" id="IPR001190">
    <property type="entry name" value="SRCR"/>
</dbReference>
<organism evidence="16 17">
    <name type="scientific">Penaeus vannamei</name>
    <name type="common">Whiteleg shrimp</name>
    <name type="synonym">Litopenaeus vannamei</name>
    <dbReference type="NCBI Taxonomy" id="6689"/>
    <lineage>
        <taxon>Eukaryota</taxon>
        <taxon>Metazoa</taxon>
        <taxon>Ecdysozoa</taxon>
        <taxon>Arthropoda</taxon>
        <taxon>Crustacea</taxon>
        <taxon>Multicrustacea</taxon>
        <taxon>Malacostraca</taxon>
        <taxon>Eumalacostraca</taxon>
        <taxon>Eucarida</taxon>
        <taxon>Decapoda</taxon>
        <taxon>Dendrobranchiata</taxon>
        <taxon>Penaeoidea</taxon>
        <taxon>Penaeidae</taxon>
        <taxon>Penaeus</taxon>
    </lineage>
</organism>
<keyword evidence="3" id="KW-0812">Transmembrane</keyword>
<dbReference type="InterPro" id="IPR036055">
    <property type="entry name" value="LDL_receptor-like_sf"/>
</dbReference>
<dbReference type="SMART" id="SM00202">
    <property type="entry name" value="SR"/>
    <property type="match status" value="3"/>
</dbReference>
<evidence type="ECO:0000256" key="10">
    <source>
        <dbReference type="ARBA" id="ARBA00023157"/>
    </source>
</evidence>
<dbReference type="FunFam" id="2.40.10.10:FF:000068">
    <property type="entry name" value="transmembrane protease serine 2"/>
    <property type="match status" value="1"/>
</dbReference>
<keyword evidence="11" id="KW-0325">Glycoprotein</keyword>
<dbReference type="PROSITE" id="PS50240">
    <property type="entry name" value="TRYPSIN_DOM"/>
    <property type="match status" value="1"/>
</dbReference>
<feature type="domain" description="Peptidase S1" evidence="14">
    <location>
        <begin position="1759"/>
        <end position="2003"/>
    </location>
</feature>
<comment type="caution">
    <text evidence="12">Lacks conserved residue(s) required for the propagation of feature annotation.</text>
</comment>
<dbReference type="InterPro" id="IPR009003">
    <property type="entry name" value="Peptidase_S1_PA"/>
</dbReference>
<feature type="domain" description="SRCR" evidence="15">
    <location>
        <begin position="1515"/>
        <end position="1622"/>
    </location>
</feature>
<dbReference type="EMBL" id="QCYY01001521">
    <property type="protein sequence ID" value="ROT77454.1"/>
    <property type="molecule type" value="Genomic_DNA"/>
</dbReference>
<feature type="region of interest" description="Disordered" evidence="13">
    <location>
        <begin position="760"/>
        <end position="783"/>
    </location>
</feature>
<reference evidence="16 17" key="1">
    <citation type="submission" date="2018-04" db="EMBL/GenBank/DDBJ databases">
        <authorList>
            <person name="Zhang X."/>
            <person name="Yuan J."/>
            <person name="Li F."/>
            <person name="Xiang J."/>
        </authorList>
    </citation>
    <scope>NUCLEOTIDE SEQUENCE [LARGE SCALE GENOMIC DNA]</scope>
    <source>
        <tissue evidence="16">Muscle</tissue>
    </source>
</reference>
<dbReference type="InterPro" id="IPR001254">
    <property type="entry name" value="Trypsin_dom"/>
</dbReference>
<comment type="caution">
    <text evidence="16">The sequence shown here is derived from an EMBL/GenBank/DDBJ whole genome shotgun (WGS) entry which is preliminary data.</text>
</comment>
<feature type="region of interest" description="Disordered" evidence="13">
    <location>
        <begin position="702"/>
        <end position="727"/>
    </location>
</feature>
<sequence length="2025" mass="222636">MNVSQATPSLSEYHRDDVEIIRDFALALLIFNFAAGCPSRPRSALLWASYIRSTRWSALLWASSVRSTTSSILASVNSSLGVFHPLDDLLDLGVGQLFFGRLPSARRPPRSFGQLFFGRLPSLDDLLDLGVGQLFFGRLPSARRPPRSRRRSALLWASSVRSTTSSISASVSSSLGVFHPLDDLLDLASVNSSLGVFRPLDDLLDLGVGQLFFGRLPSARRPPRSRRRSTLLWRLPSARRPPRSWRRSTLLWASSVARRPPRSRRRSALLLASSIRSTTSSISASVSSSLGVFHPLDDLLDLGVGQLFFWRLPSARRPPRSRRRSTLLGRLPRSTTSSILASVNSSLGVFRPLDDLLDLGVGQLFFGVFRPLDDLLDLGVGQLASSIRSTTSSISASVSSSLGVFRPLDDLLDLGVGQLFFGRLPSARRPPRSRRRSTLLWASSIRSTTSSILASVNSSLGVFRPLDDLLDLGVGHSSLASSVDDPRSLFFGRLPSARRPPRSRRRSALLWASSVRSTTSSISASVSSSLGVFRPLDDLLDLGVGHSSLGVFHPLDDLLDLGVGHSSLASSVRSTTSSISASVNSSLGVFHPLDDLLDLGVGQLFFGRLPSARRPPRSSLFFGRLPSARRPPRSRRRSALLWRLPSARRPPRSRRVTLLWASSIRSTTSSISASVNSSLGVFRPLDDLLDLGVGQLFFGRLPSARRPPRSRRRSTLLGRLPSARRPPRSWRRSLFFGRLPSARRPPRSWRRSLFFGRLPSARRPPRSRRRSTLRLPSARRPPRSRVGQLFFGRLPSARRPPRSRRRSTLLWRLPSARRPPRSWRRSLFFGRLPSARRPPRSWRRSTLLWASSVRSTTSSISASVNSSLGVFHSLDDLLDLGVYQLFFGRLPSARRPPHLASVLFASSIRASVNSSLGVFRRLDDLLDLGVGQLFFGVFLARRPPRSRRRQLFFGRLPSARRPPRSRRRSALLWASSVRSTTSSILASSALLWASSIRSTTSTISASVNSSLDVFRPLDDLLDLGVGQLFFGRLPSARRPPRSRHFSYASSVLSPTSSILASVNSSLGVFRPLDDLLDLRHFSLRVFRLDDLLDLGVGQLFFGRLPSARRPPRSWRRSTLLWASFIRSTTSSILASVSSSLGVFHPLDDLLDLASVNSSFGVFRPLDDLLDLGVGQLFSIRSTTSSSQLFFGRLPSARRPPRSWRLSSSLGVFHRSTTSSILASVNSSLGVFRPLDDLLDLGVYQLFFGRLPSARRPPRSRRWSTLLWASSVRSTTSSILASIDSSLGVFRPLDDLLDLGVGHSSWASSVRSTTSSIWRRSTLLWASSIRSTTSSILAIMEEQNRISKTIIFLVLLKILCYCTLASAQNVRGIGKVRLIGGTRDSEGNVQVEVGGVWGYVCDDGFGYTEADAFCRELGYANAERFTRNNQFGVNSPAWRRSEVKYWLDNLNCDADSAIRECFSETLGRHDCGPTQAEFPCTDGRGCVARTLVCDGDRDCADGSDEGAELCDEVGVTRLRPSNTPLRVPGMVAGPVQVKRGGAWRSLCDWRVLAGEAEVLCRNLGFENGWALPFYRAYLGRAGSQDQAEVSGCSGKETWIRECPGHAWSSTFCGAWRDAGLLCSDGGVSIRVEGGRPERGGHLQVKLEGTKWAGLCGTGFDDLDAKVACSMLGYEGEAQATQEPKTSRAAIWDVILDCNGDESHLHQCRLRLTNDTCATVAALTCSHGQGSVEAQLRAILPSDCGLAEDASNRYIGRLAKVRGGTRQARFDAPWLVTLRRRQELDDGGRLVCGGVILSEDFVLTAAHCFGSLGARALVVRAGDFDADFVEGSFEQELMIDKVIIHEDFEKMHFLDNDIALVKIERNNGRGFRFSDRVRPICLPSAVATYNNLGSCTVAGWGTTFSLLGPTRLPNELQLTFAPDSLCESTFGSYNYTSSGACVASDNPFRRRPCRGDSGGPLVCVVKGRSFVYGLVSSGPLCGVSGGPDIFTRVTKYVRWIQEKIAPSGGFPGASGGRGEERRRRGRR</sequence>
<feature type="compositionally biased region" description="Basic and acidic residues" evidence="13">
    <location>
        <begin position="2015"/>
        <end position="2025"/>
    </location>
</feature>
<feature type="domain" description="SRCR" evidence="15">
    <location>
        <begin position="1628"/>
        <end position="1724"/>
    </location>
</feature>
<feature type="region of interest" description="Disordered" evidence="13">
    <location>
        <begin position="2005"/>
        <end position="2025"/>
    </location>
</feature>
<evidence type="ECO:0000259" key="15">
    <source>
        <dbReference type="PROSITE" id="PS50287"/>
    </source>
</evidence>
<evidence type="ECO:0000256" key="8">
    <source>
        <dbReference type="ARBA" id="ARBA00022989"/>
    </source>
</evidence>
<keyword evidence="7" id="KW-0720">Serine protease</keyword>
<dbReference type="PRINTS" id="PR00722">
    <property type="entry name" value="CHYMOTRYPSIN"/>
</dbReference>
<dbReference type="InterPro" id="IPR023415">
    <property type="entry name" value="LDLR_class-A_CS"/>
</dbReference>
<reference evidence="16 17" key="2">
    <citation type="submission" date="2019-01" db="EMBL/GenBank/DDBJ databases">
        <title>The decoding of complex shrimp genome reveals the adaptation for benthos swimmer, frequently molting mechanism and breeding impact on genome.</title>
        <authorList>
            <person name="Sun Y."/>
            <person name="Gao Y."/>
            <person name="Yu Y."/>
        </authorList>
    </citation>
    <scope>NUCLEOTIDE SEQUENCE [LARGE SCALE GENOMIC DNA]</scope>
    <source>
        <tissue evidence="16">Muscle</tissue>
    </source>
</reference>
<keyword evidence="9" id="KW-0472">Membrane</keyword>
<dbReference type="Proteomes" id="UP000283509">
    <property type="component" value="Unassembled WGS sequence"/>
</dbReference>
<dbReference type="Gene3D" id="3.10.250.10">
    <property type="entry name" value="SRCR-like domain"/>
    <property type="match status" value="3"/>
</dbReference>
<dbReference type="PROSITE" id="PS00420">
    <property type="entry name" value="SRCR_1"/>
    <property type="match status" value="1"/>
</dbReference>
<keyword evidence="10 12" id="KW-1015">Disulfide bond</keyword>
<dbReference type="InterPro" id="IPR018114">
    <property type="entry name" value="TRYPSIN_HIS"/>
</dbReference>
<dbReference type="GO" id="GO:0016020">
    <property type="term" value="C:membrane"/>
    <property type="evidence" value="ECO:0007669"/>
    <property type="project" value="UniProtKB-SubCell"/>
</dbReference>
<evidence type="ECO:0000256" key="6">
    <source>
        <dbReference type="ARBA" id="ARBA00022801"/>
    </source>
</evidence>
<evidence type="ECO:0000256" key="11">
    <source>
        <dbReference type="ARBA" id="ARBA00023180"/>
    </source>
</evidence>
<evidence type="ECO:0000256" key="12">
    <source>
        <dbReference type="PROSITE-ProRule" id="PRU00196"/>
    </source>
</evidence>
<dbReference type="PROSITE" id="PS01209">
    <property type="entry name" value="LDLRA_1"/>
    <property type="match status" value="1"/>
</dbReference>
<keyword evidence="4" id="KW-0732">Signal</keyword>
<dbReference type="Pfam" id="PF00530">
    <property type="entry name" value="SRCR"/>
    <property type="match status" value="3"/>
</dbReference>
<evidence type="ECO:0000256" key="4">
    <source>
        <dbReference type="ARBA" id="ARBA00022729"/>
    </source>
</evidence>
<dbReference type="SMART" id="SM00020">
    <property type="entry name" value="Tryp_SPc"/>
    <property type="match status" value="1"/>
</dbReference>
<feature type="disulfide bond" evidence="12">
    <location>
        <begin position="1696"/>
        <end position="1706"/>
    </location>
</feature>
<dbReference type="InterPro" id="IPR001314">
    <property type="entry name" value="Peptidase_S1A"/>
</dbReference>
<keyword evidence="5" id="KW-0677">Repeat</keyword>
<comment type="subcellular location">
    <subcellularLocation>
        <location evidence="1">Membrane</location>
        <topology evidence="1">Single-pass membrane protein</topology>
    </subcellularLocation>
</comment>
<evidence type="ECO:0000259" key="14">
    <source>
        <dbReference type="PROSITE" id="PS50240"/>
    </source>
</evidence>
<keyword evidence="2" id="KW-0645">Protease</keyword>
<dbReference type="PROSITE" id="PS50287">
    <property type="entry name" value="SRCR_2"/>
    <property type="match status" value="3"/>
</dbReference>
<feature type="domain" description="SRCR" evidence="15">
    <location>
        <begin position="1375"/>
        <end position="1480"/>
    </location>
</feature>
<evidence type="ECO:0000313" key="17">
    <source>
        <dbReference type="Proteomes" id="UP000283509"/>
    </source>
</evidence>
<evidence type="ECO:0000256" key="3">
    <source>
        <dbReference type="ARBA" id="ARBA00022692"/>
    </source>
</evidence>
<proteinExistence type="predicted"/>
<dbReference type="GO" id="GO:0006508">
    <property type="term" value="P:proteolysis"/>
    <property type="evidence" value="ECO:0007669"/>
    <property type="project" value="UniProtKB-KW"/>
</dbReference>
<evidence type="ECO:0000256" key="13">
    <source>
        <dbReference type="SAM" id="MobiDB-lite"/>
    </source>
</evidence>
<evidence type="ECO:0000256" key="2">
    <source>
        <dbReference type="ARBA" id="ARBA00022670"/>
    </source>
</evidence>
<dbReference type="Gene3D" id="2.40.10.10">
    <property type="entry name" value="Trypsin-like serine proteases"/>
    <property type="match status" value="1"/>
</dbReference>
<feature type="disulfide bond" evidence="12">
    <location>
        <begin position="1591"/>
        <end position="1601"/>
    </location>
</feature>
<keyword evidence="17" id="KW-1185">Reference proteome</keyword>
<dbReference type="PROSITE" id="PS50068">
    <property type="entry name" value="LDLRA_2"/>
    <property type="match status" value="1"/>
</dbReference>
<dbReference type="SUPFAM" id="SSF57424">
    <property type="entry name" value="LDL receptor-like module"/>
    <property type="match status" value="1"/>
</dbReference>
<dbReference type="PROSITE" id="PS00134">
    <property type="entry name" value="TRYPSIN_HIS"/>
    <property type="match status" value="1"/>
</dbReference>
<evidence type="ECO:0000256" key="1">
    <source>
        <dbReference type="ARBA" id="ARBA00004167"/>
    </source>
</evidence>
<evidence type="ECO:0000256" key="5">
    <source>
        <dbReference type="ARBA" id="ARBA00022737"/>
    </source>
</evidence>
<keyword evidence="8" id="KW-1133">Transmembrane helix</keyword>
<dbReference type="SUPFAM" id="SSF56487">
    <property type="entry name" value="SRCR-like"/>
    <property type="match status" value="3"/>
</dbReference>
<accession>A0A3R7MBM7</accession>
<feature type="compositionally biased region" description="Basic residues" evidence="13">
    <location>
        <begin position="763"/>
        <end position="772"/>
    </location>
</feature>
<dbReference type="Pfam" id="PF00089">
    <property type="entry name" value="Trypsin"/>
    <property type="match status" value="1"/>
</dbReference>
<keyword evidence="6" id="KW-0378">Hydrolase</keyword>
<name>A0A3R7MBM7_PENVA</name>
<dbReference type="SUPFAM" id="SSF50494">
    <property type="entry name" value="Trypsin-like serine proteases"/>
    <property type="match status" value="1"/>
</dbReference>
<dbReference type="CDD" id="cd00112">
    <property type="entry name" value="LDLa"/>
    <property type="match status" value="1"/>
</dbReference>
<dbReference type="GO" id="GO:0004252">
    <property type="term" value="F:serine-type endopeptidase activity"/>
    <property type="evidence" value="ECO:0007669"/>
    <property type="project" value="InterPro"/>
</dbReference>
<protein>
    <submittedName>
        <fullName evidence="16">Neurotrypsin</fullName>
    </submittedName>
</protein>
<dbReference type="PANTHER" id="PTHR24252:SF7">
    <property type="entry name" value="HYALIN"/>
    <property type="match status" value="1"/>
</dbReference>
<dbReference type="FunFam" id="3.10.250.10:FF:000016">
    <property type="entry name" value="Scavenger receptor cysteine-rich protein type 12"/>
    <property type="match status" value="1"/>
</dbReference>